<keyword evidence="4" id="KW-1185">Reference proteome</keyword>
<gene>
    <name evidence="3" type="ORF">KJI95_13915</name>
</gene>
<dbReference type="PANTHER" id="PTHR38768">
    <property type="entry name" value="UPF0502 PROTEIN YCEH"/>
    <property type="match status" value="1"/>
</dbReference>
<dbReference type="InterPro" id="IPR036388">
    <property type="entry name" value="WH-like_DNA-bd_sf"/>
</dbReference>
<feature type="coiled-coil region" evidence="2">
    <location>
        <begin position="191"/>
        <end position="218"/>
    </location>
</feature>
<reference evidence="3 4" key="1">
    <citation type="submission" date="2021-05" db="EMBL/GenBank/DDBJ databases">
        <title>Shewanella sp. JM162201.</title>
        <authorList>
            <person name="Xu S."/>
            <person name="Li A."/>
        </authorList>
    </citation>
    <scope>NUCLEOTIDE SEQUENCE [LARGE SCALE GENOMIC DNA]</scope>
    <source>
        <strain evidence="3 4">JM162201</strain>
    </source>
</reference>
<evidence type="ECO:0000313" key="4">
    <source>
        <dbReference type="Proteomes" id="UP001195903"/>
    </source>
</evidence>
<proteinExistence type="inferred from homology"/>
<dbReference type="InterPro" id="IPR036390">
    <property type="entry name" value="WH_DNA-bd_sf"/>
</dbReference>
<sequence>MQLTAIEARIIGCLLEKEVTTPDQYPLSLNALTLACNQKTSREPVMELSETEVQAGIDDLAKKRLISDQSGFGSRVVKYRHRFCNTEFSDFQFSKAEVAIVSLLLLRGPQTAGELRSRAGRQYEFSDISEVEKCLAKLAERDKPLVTQLAREPGKRESRFALLIVDGAAQLQSGNSGAHASGSNADFNADNGSDNSKIAELEHRIAELEQKLARFQLRFDDAFGPQLDAEQ</sequence>
<comment type="similarity">
    <text evidence="1">Belongs to the UPF0502 family.</text>
</comment>
<protein>
    <submittedName>
        <fullName evidence="3">DUF480 domain-containing protein</fullName>
    </submittedName>
</protein>
<evidence type="ECO:0000256" key="2">
    <source>
        <dbReference type="SAM" id="Coils"/>
    </source>
</evidence>
<dbReference type="Gene3D" id="1.10.10.10">
    <property type="entry name" value="Winged helix-like DNA-binding domain superfamily/Winged helix DNA-binding domain"/>
    <property type="match status" value="2"/>
</dbReference>
<dbReference type="InterPro" id="IPR007432">
    <property type="entry name" value="DUF480"/>
</dbReference>
<evidence type="ECO:0000256" key="1">
    <source>
        <dbReference type="HAMAP-Rule" id="MF_01584"/>
    </source>
</evidence>
<dbReference type="RefSeq" id="WP_214507806.1">
    <property type="nucleotide sequence ID" value="NZ_JAHEPS010000005.1"/>
</dbReference>
<name>A0ABS5V574_9GAMM</name>
<dbReference type="EMBL" id="JAHEPS010000005">
    <property type="protein sequence ID" value="MBT1445614.1"/>
    <property type="molecule type" value="Genomic_DNA"/>
</dbReference>
<organism evidence="3 4">
    <name type="scientific">Shewanella jiangmenensis</name>
    <dbReference type="NCBI Taxonomy" id="2837387"/>
    <lineage>
        <taxon>Bacteria</taxon>
        <taxon>Pseudomonadati</taxon>
        <taxon>Pseudomonadota</taxon>
        <taxon>Gammaproteobacteria</taxon>
        <taxon>Alteromonadales</taxon>
        <taxon>Shewanellaceae</taxon>
        <taxon>Shewanella</taxon>
    </lineage>
</organism>
<accession>A0ABS5V574</accession>
<dbReference type="HAMAP" id="MF_01584">
    <property type="entry name" value="UPF0502"/>
    <property type="match status" value="1"/>
</dbReference>
<dbReference type="SUPFAM" id="SSF46785">
    <property type="entry name" value="Winged helix' DNA-binding domain"/>
    <property type="match status" value="2"/>
</dbReference>
<dbReference type="PANTHER" id="PTHR38768:SF1">
    <property type="entry name" value="UPF0502 PROTEIN YCEH"/>
    <property type="match status" value="1"/>
</dbReference>
<comment type="caution">
    <text evidence="3">The sequence shown here is derived from an EMBL/GenBank/DDBJ whole genome shotgun (WGS) entry which is preliminary data.</text>
</comment>
<keyword evidence="2" id="KW-0175">Coiled coil</keyword>
<evidence type="ECO:0000313" key="3">
    <source>
        <dbReference type="EMBL" id="MBT1445614.1"/>
    </source>
</evidence>
<dbReference type="Pfam" id="PF04337">
    <property type="entry name" value="DUF480"/>
    <property type="match status" value="1"/>
</dbReference>
<dbReference type="Proteomes" id="UP001195903">
    <property type="component" value="Unassembled WGS sequence"/>
</dbReference>